<comment type="caution">
    <text evidence="1">The sequence shown here is derived from an EMBL/GenBank/DDBJ whole genome shotgun (WGS) entry which is preliminary data.</text>
</comment>
<dbReference type="AlphaFoldDB" id="A0A0F9SN16"/>
<proteinExistence type="predicted"/>
<dbReference type="EMBL" id="LAZR01001841">
    <property type="protein sequence ID" value="KKN38266.1"/>
    <property type="molecule type" value="Genomic_DNA"/>
</dbReference>
<protein>
    <submittedName>
        <fullName evidence="1">Uncharacterized protein</fullName>
    </submittedName>
</protein>
<gene>
    <name evidence="1" type="ORF">LCGC14_0755050</name>
</gene>
<sequence length="154" mass="17490">MHDGTNRTDAKPKSITARMAAVLTATIVDHGPANLEPRTTAALLRRGLLDEAAEPGRQYRPTQLGREALGHHVGQQPGVNIIVVCRYWTDFYGFHAELRYWDDPDHPVLIEWNRTFARPELALEFLLRCLLEQRGLLLACCPELHDPNETELTR</sequence>
<evidence type="ECO:0000313" key="1">
    <source>
        <dbReference type="EMBL" id="KKN38266.1"/>
    </source>
</evidence>
<organism evidence="1">
    <name type="scientific">marine sediment metagenome</name>
    <dbReference type="NCBI Taxonomy" id="412755"/>
    <lineage>
        <taxon>unclassified sequences</taxon>
        <taxon>metagenomes</taxon>
        <taxon>ecological metagenomes</taxon>
    </lineage>
</organism>
<accession>A0A0F9SN16</accession>
<name>A0A0F9SN16_9ZZZZ</name>
<reference evidence="1" key="1">
    <citation type="journal article" date="2015" name="Nature">
        <title>Complex archaea that bridge the gap between prokaryotes and eukaryotes.</title>
        <authorList>
            <person name="Spang A."/>
            <person name="Saw J.H."/>
            <person name="Jorgensen S.L."/>
            <person name="Zaremba-Niedzwiedzka K."/>
            <person name="Martijn J."/>
            <person name="Lind A.E."/>
            <person name="van Eijk R."/>
            <person name="Schleper C."/>
            <person name="Guy L."/>
            <person name="Ettema T.J."/>
        </authorList>
    </citation>
    <scope>NUCLEOTIDE SEQUENCE</scope>
</reference>